<dbReference type="Gene3D" id="3.30.920.20">
    <property type="entry name" value="Gas2-like domain"/>
    <property type="match status" value="1"/>
</dbReference>
<feature type="region of interest" description="Disordered" evidence="5">
    <location>
        <begin position="276"/>
        <end position="433"/>
    </location>
</feature>
<keyword evidence="3" id="KW-0206">Cytoskeleton</keyword>
<feature type="region of interest" description="Disordered" evidence="5">
    <location>
        <begin position="633"/>
        <end position="740"/>
    </location>
</feature>
<dbReference type="SMART" id="SM00033">
    <property type="entry name" value="CH"/>
    <property type="match status" value="1"/>
</dbReference>
<dbReference type="Pfam" id="PF02187">
    <property type="entry name" value="GAS2"/>
    <property type="match status" value="1"/>
</dbReference>
<keyword evidence="8" id="KW-1185">Reference proteome</keyword>
<feature type="compositionally biased region" description="Low complexity" evidence="5">
    <location>
        <begin position="1234"/>
        <end position="1252"/>
    </location>
</feature>
<dbReference type="Gene3D" id="1.10.418.10">
    <property type="entry name" value="Calponin-like domain"/>
    <property type="match status" value="1"/>
</dbReference>
<dbReference type="GO" id="GO:0031110">
    <property type="term" value="P:regulation of microtubule polymerization or depolymerization"/>
    <property type="evidence" value="ECO:0007669"/>
    <property type="project" value="TreeGrafter"/>
</dbReference>
<feature type="compositionally biased region" description="Polar residues" evidence="5">
    <location>
        <begin position="1049"/>
        <end position="1062"/>
    </location>
</feature>
<dbReference type="RefSeq" id="XP_032803119.1">
    <property type="nucleotide sequence ID" value="XM_032947228.1"/>
</dbReference>
<feature type="compositionally biased region" description="Polar residues" evidence="5">
    <location>
        <begin position="282"/>
        <end position="299"/>
    </location>
</feature>
<dbReference type="InterPro" id="IPR003108">
    <property type="entry name" value="GAR_dom"/>
</dbReference>
<evidence type="ECO:0000313" key="8">
    <source>
        <dbReference type="Proteomes" id="UP001318040"/>
    </source>
</evidence>
<proteinExistence type="inferred from homology"/>
<protein>
    <submittedName>
        <fullName evidence="9 10">GAS2-like protein 2</fullName>
    </submittedName>
</protein>
<gene>
    <name evidence="9 10" type="primary">LOC116939160</name>
</gene>
<feature type="compositionally biased region" description="Basic and acidic residues" evidence="5">
    <location>
        <begin position="607"/>
        <end position="618"/>
    </location>
</feature>
<dbReference type="GO" id="GO:0008017">
    <property type="term" value="F:microtubule binding"/>
    <property type="evidence" value="ECO:0007669"/>
    <property type="project" value="InterPro"/>
</dbReference>
<sequence>MAEVDISSAATKSIRPFRSSEEYLYAMKEDLAEWLSALHSLDITVDNFLEELETGTVLCHHANTVNRQAAEFAEAQPQAAATMQLPQGDLAFASRDVKTRSFQARDNVSNFIDWCRHRLGVNESVMFESNDLVLRRNEKHFVLCLLEVARRGARFGMLAPVLVQLEREIDEEIRLERQPEAQPPPPPAAQPQRKTCDLKSLDAMVRFLLSRCTCPVQFPMVRVSEGKYRVGDSSSLIYVRILRKHVMVRVGGGWDTLEHYLDKHDPCRCLAPTHRTPVKAGGSSQLSKTAMSVTTSMCPEQTGLGPRSGSQLRLSATTHDLRPYSPLPGTAEHRGQGREGTVPRPGTPVRMRDDDLGGKSKERRRPLSTHDPFVGVQASRPRTPSLLEQQEQQQQTAKLRPTRPRSEVEPTPLHSRPYSSAESLTGARPDNEQVLLRVRRSKDGRHAVTRVTLAEVAPSARRRRSEEPLEDEASGANGPPARASPRQGGVAADGTRRLVTQPTAAAAINKYLPCAPSMDRARSPVPARSLAVSGTNSVKSSRSLDARLDVVSYRAHPNRRSDPVQRDGAWSPQATAQLVYIDEHGKEMEQDDDDDVDEDANVTCRPPGDRPREEEEELYRRLEEEFRANMLKNKLDATAEGGGFDNEMNDSGVAPSLSGSTPAASPHRDFSDIAKGDSAYSSLLSLETMHPKHGGLPNGAQPRDRANKTSPEGVRDEFASPHHVGPPSSRGGGSSSHPALRHLGASLEVGGTRTIGPPPRGVSDDSGMEPVGARISVSVPAAQGDYGAVVAELKQSSVHLKRVDMDGWGSKAPVLGALRRDGTFTRMSKSVDEVRAVDPQPAVETVDRASKNGHRDTLTKRLILGERFSVIEDSLRSKLAKAPPVNSSDGAVDGEWRSSESSHGGDSDKMSEVADGSEVSATPRVADNKLQKEGVNGATRGLRNSMVAAAAEPIACGEERASRRTQQQQARQGLSRPRKSLRKPERVPSIYKLKLRPKIRPRRDHRPEQRPSKIPTPTVYKQAEAGDKEAPSSGSPDPPSSPNKLRSRSLPTPQPQHATSPPQNLRSSLNLQNGGGSGGSAAGLPACVGSQSKVASGTARATSSAASQAQARPGVPRYAAAQVGRAPSTRATGRRPGQIARVPSNRSSGRPASRPLQGGGASQPGRAPSVRTTSRTPSARQLARRGSRVRSLLTPNVRAEEELGSEEDVWPPQHSVPPRAHIAGRRLPSPPDASPSGPRGSGSSSKARSGAAADEESWV</sequence>
<dbReference type="InterPro" id="IPR036534">
    <property type="entry name" value="GAR_dom_sf"/>
</dbReference>
<dbReference type="Proteomes" id="UP001318040">
    <property type="component" value="Chromosome 5"/>
</dbReference>
<dbReference type="GeneID" id="116939160"/>
<feature type="domain" description="Calponin-homology (CH)" evidence="6">
    <location>
        <begin position="25"/>
        <end position="153"/>
    </location>
</feature>
<feature type="compositionally biased region" description="Polar residues" evidence="5">
    <location>
        <begin position="1170"/>
        <end position="1179"/>
    </location>
</feature>
<evidence type="ECO:0000256" key="2">
    <source>
        <dbReference type="ARBA" id="ARBA00022490"/>
    </source>
</evidence>
<feature type="region of interest" description="Disordered" evidence="5">
    <location>
        <begin position="582"/>
        <end position="618"/>
    </location>
</feature>
<feature type="compositionally biased region" description="Basic and acidic residues" evidence="5">
    <location>
        <begin position="894"/>
        <end position="912"/>
    </location>
</feature>
<organism evidence="8 9">
    <name type="scientific">Petromyzon marinus</name>
    <name type="common">Sea lamprey</name>
    <dbReference type="NCBI Taxonomy" id="7757"/>
    <lineage>
        <taxon>Eukaryota</taxon>
        <taxon>Metazoa</taxon>
        <taxon>Chordata</taxon>
        <taxon>Craniata</taxon>
        <taxon>Vertebrata</taxon>
        <taxon>Cyclostomata</taxon>
        <taxon>Hyperoartia</taxon>
        <taxon>Petromyzontiformes</taxon>
        <taxon>Petromyzontidae</taxon>
        <taxon>Petromyzon</taxon>
    </lineage>
</organism>
<dbReference type="SMART" id="SM00243">
    <property type="entry name" value="GAS2"/>
    <property type="match status" value="1"/>
</dbReference>
<evidence type="ECO:0000256" key="3">
    <source>
        <dbReference type="ARBA" id="ARBA00023212"/>
    </source>
</evidence>
<name>A0AAJ7SR48_PETMA</name>
<feature type="compositionally biased region" description="Low complexity" evidence="5">
    <location>
        <begin position="964"/>
        <end position="975"/>
    </location>
</feature>
<dbReference type="InterPro" id="IPR001715">
    <property type="entry name" value="CH_dom"/>
</dbReference>
<feature type="compositionally biased region" description="Low complexity" evidence="5">
    <location>
        <begin position="1095"/>
        <end position="1112"/>
    </location>
</feature>
<dbReference type="GO" id="GO:0035371">
    <property type="term" value="C:microtubule plus-end"/>
    <property type="evidence" value="ECO:0007669"/>
    <property type="project" value="TreeGrafter"/>
</dbReference>
<accession>A0AAJ7SR48</accession>
<feature type="region of interest" description="Disordered" evidence="5">
    <location>
        <begin position="449"/>
        <end position="495"/>
    </location>
</feature>
<evidence type="ECO:0000313" key="10">
    <source>
        <dbReference type="RefSeq" id="XP_032803119.1"/>
    </source>
</evidence>
<feature type="compositionally biased region" description="Basic residues" evidence="5">
    <location>
        <begin position="993"/>
        <end position="1004"/>
    </location>
</feature>
<feature type="compositionally biased region" description="Polar residues" evidence="5">
    <location>
        <begin position="308"/>
        <end position="318"/>
    </location>
</feature>
<reference evidence="9 10" key="1">
    <citation type="submission" date="2025-04" db="UniProtKB">
        <authorList>
            <consortium name="RefSeq"/>
        </authorList>
    </citation>
    <scope>IDENTIFICATION</scope>
    <source>
        <tissue evidence="9 10">Sperm</tissue>
    </source>
</reference>
<feature type="region of interest" description="Disordered" evidence="5">
    <location>
        <begin position="956"/>
        <end position="1259"/>
    </location>
</feature>
<dbReference type="SUPFAM" id="SSF143575">
    <property type="entry name" value="GAS2 domain-like"/>
    <property type="match status" value="1"/>
</dbReference>
<evidence type="ECO:0000256" key="4">
    <source>
        <dbReference type="ARBA" id="ARBA00038441"/>
    </source>
</evidence>
<feature type="compositionally biased region" description="Basic and acidic residues" evidence="5">
    <location>
        <begin position="666"/>
        <end position="675"/>
    </location>
</feature>
<dbReference type="GO" id="GO:0001725">
    <property type="term" value="C:stress fiber"/>
    <property type="evidence" value="ECO:0007669"/>
    <property type="project" value="TreeGrafter"/>
</dbReference>
<feature type="domain" description="GAR" evidence="7">
    <location>
        <begin position="196"/>
        <end position="268"/>
    </location>
</feature>
<feature type="region of interest" description="Disordered" evidence="5">
    <location>
        <begin position="175"/>
        <end position="194"/>
    </location>
</feature>
<dbReference type="GO" id="GO:0051015">
    <property type="term" value="F:actin filament binding"/>
    <property type="evidence" value="ECO:0007669"/>
    <property type="project" value="TreeGrafter"/>
</dbReference>
<dbReference type="GO" id="GO:0051764">
    <property type="term" value="P:actin crosslink formation"/>
    <property type="evidence" value="ECO:0007669"/>
    <property type="project" value="TreeGrafter"/>
</dbReference>
<dbReference type="GO" id="GO:0008093">
    <property type="term" value="F:cytoskeletal anchor activity"/>
    <property type="evidence" value="ECO:0007669"/>
    <property type="project" value="TreeGrafter"/>
</dbReference>
<evidence type="ECO:0000313" key="9">
    <source>
        <dbReference type="RefSeq" id="XP_032803118.1"/>
    </source>
</evidence>
<dbReference type="CDD" id="cd21268">
    <property type="entry name" value="CH_GAS2L1_2"/>
    <property type="match status" value="1"/>
</dbReference>
<comment type="similarity">
    <text evidence="4">Belongs to the GAS2 family.</text>
</comment>
<dbReference type="PROSITE" id="PS51460">
    <property type="entry name" value="GAR"/>
    <property type="match status" value="1"/>
</dbReference>
<feature type="region of interest" description="Disordered" evidence="5">
    <location>
        <begin position="876"/>
        <end position="943"/>
    </location>
</feature>
<evidence type="ECO:0000259" key="6">
    <source>
        <dbReference type="PROSITE" id="PS50021"/>
    </source>
</evidence>
<comment type="subcellular location">
    <subcellularLocation>
        <location evidence="1">Cytoplasm</location>
        <location evidence="1">Cytoskeleton</location>
    </subcellularLocation>
</comment>
<evidence type="ECO:0000259" key="7">
    <source>
        <dbReference type="PROSITE" id="PS51460"/>
    </source>
</evidence>
<dbReference type="PANTHER" id="PTHR46756">
    <property type="entry name" value="TRANSGELIN"/>
    <property type="match status" value="1"/>
</dbReference>
<feature type="compositionally biased region" description="Acidic residues" evidence="5">
    <location>
        <begin position="589"/>
        <end position="600"/>
    </location>
</feature>
<feature type="compositionally biased region" description="Low complexity" evidence="5">
    <location>
        <begin position="1063"/>
        <end position="1072"/>
    </location>
</feature>
<dbReference type="KEGG" id="pmrn:116939160"/>
<dbReference type="GO" id="GO:1904825">
    <property type="term" value="P:protein localization to microtubule plus-end"/>
    <property type="evidence" value="ECO:0007669"/>
    <property type="project" value="TreeGrafter"/>
</dbReference>
<dbReference type="AlphaFoldDB" id="A0AAJ7SR48"/>
<dbReference type="RefSeq" id="XP_032803118.1">
    <property type="nucleotide sequence ID" value="XM_032947227.1"/>
</dbReference>
<feature type="compositionally biased region" description="Basic and acidic residues" evidence="5">
    <location>
        <begin position="702"/>
        <end position="720"/>
    </location>
</feature>
<dbReference type="Pfam" id="PF00307">
    <property type="entry name" value="CH"/>
    <property type="match status" value="1"/>
</dbReference>
<evidence type="ECO:0000256" key="1">
    <source>
        <dbReference type="ARBA" id="ARBA00004245"/>
    </source>
</evidence>
<feature type="compositionally biased region" description="Basic and acidic residues" evidence="5">
    <location>
        <begin position="350"/>
        <end position="360"/>
    </location>
</feature>
<dbReference type="SUPFAM" id="SSF47576">
    <property type="entry name" value="Calponin-homology domain, CH-domain"/>
    <property type="match status" value="1"/>
</dbReference>
<dbReference type="GO" id="GO:0005884">
    <property type="term" value="C:actin filament"/>
    <property type="evidence" value="ECO:0007669"/>
    <property type="project" value="TreeGrafter"/>
</dbReference>
<dbReference type="PROSITE" id="PS50021">
    <property type="entry name" value="CH"/>
    <property type="match status" value="1"/>
</dbReference>
<evidence type="ECO:0000256" key="5">
    <source>
        <dbReference type="SAM" id="MobiDB-lite"/>
    </source>
</evidence>
<dbReference type="InterPro" id="IPR036872">
    <property type="entry name" value="CH_dom_sf"/>
</dbReference>
<dbReference type="PANTHER" id="PTHR46756:SF18">
    <property type="entry name" value="GAS2-LIKE PROTEIN PICKLED EGGS"/>
    <property type="match status" value="1"/>
</dbReference>
<dbReference type="GO" id="GO:0001578">
    <property type="term" value="P:microtubule bundle formation"/>
    <property type="evidence" value="ECO:0007669"/>
    <property type="project" value="TreeGrafter"/>
</dbReference>
<keyword evidence="2" id="KW-0963">Cytoplasm</keyword>
<dbReference type="GO" id="GO:0005737">
    <property type="term" value="C:cytoplasm"/>
    <property type="evidence" value="ECO:0007669"/>
    <property type="project" value="TreeGrafter"/>
</dbReference>